<evidence type="ECO:0000313" key="1">
    <source>
        <dbReference type="EMBL" id="AET58459.1"/>
    </source>
</evidence>
<name>G7VYD1_PAETH</name>
<organism evidence="1 2">
    <name type="scientific">Paenibacillus terrae (strain HPL-003)</name>
    <dbReference type="NCBI Taxonomy" id="985665"/>
    <lineage>
        <taxon>Bacteria</taxon>
        <taxon>Bacillati</taxon>
        <taxon>Bacillota</taxon>
        <taxon>Bacilli</taxon>
        <taxon>Bacillales</taxon>
        <taxon>Paenibacillaceae</taxon>
        <taxon>Paenibacillus</taxon>
    </lineage>
</organism>
<reference key="2">
    <citation type="submission" date="2011-11" db="EMBL/GenBank/DDBJ databases">
        <authorList>
            <person name="Shin S.H."/>
            <person name="Kim S."/>
            <person name="Kim J.Y."/>
        </authorList>
    </citation>
    <scope>NUCLEOTIDE SEQUENCE</scope>
    <source>
        <strain>HPL-003</strain>
    </source>
</reference>
<dbReference type="Proteomes" id="UP000005876">
    <property type="component" value="Chromosome"/>
</dbReference>
<gene>
    <name evidence="1" type="ordered locus">HPL003_08480</name>
</gene>
<dbReference type="KEGG" id="pta:HPL003_08480"/>
<protein>
    <submittedName>
        <fullName evidence="1">Uncharacterized protein</fullName>
    </submittedName>
</protein>
<dbReference type="HOGENOM" id="CLU_2754163_0_0_9"/>
<evidence type="ECO:0000313" key="2">
    <source>
        <dbReference type="Proteomes" id="UP000005876"/>
    </source>
</evidence>
<sequence>MTIDGDTGTVAKEEEVLSDNSVFHGGDGASSLRWVNELDDPCCIGLEDPFLTPEQRIMFMQPYLLKVASI</sequence>
<reference evidence="1 2" key="3">
    <citation type="journal article" date="2012" name="J. Bacteriol.">
        <title>Genome Sequence of Paenibacillus terrae HPL-003, a Xylanase-Producing Bacterium Isolated from Soil Found in Forest Residue.</title>
        <authorList>
            <person name="Shin S.H."/>
            <person name="Kim S."/>
            <person name="Kim J.Y."/>
            <person name="Song H.Y."/>
            <person name="Cho S.J."/>
            <person name="Kim D.R."/>
            <person name="Lee K.I."/>
            <person name="Lim H.K."/>
            <person name="Park N.J."/>
            <person name="Hwang I.T."/>
            <person name="Yang K.S."/>
        </authorList>
    </citation>
    <scope>NUCLEOTIDE SEQUENCE [LARGE SCALE GENOMIC DNA]</scope>
    <source>
        <strain evidence="1 2">HPL-003</strain>
    </source>
</reference>
<proteinExistence type="predicted"/>
<dbReference type="EMBL" id="CP003107">
    <property type="protein sequence ID" value="AET58459.1"/>
    <property type="molecule type" value="Genomic_DNA"/>
</dbReference>
<dbReference type="AlphaFoldDB" id="G7VYD1"/>
<reference evidence="2" key="1">
    <citation type="submission" date="2011-11" db="EMBL/GenBank/DDBJ databases">
        <title>Complete sequence of Paenibacillus terrae HPL-003.</title>
        <authorList>
            <person name="Shin S.H."/>
            <person name="Kim S."/>
            <person name="Kim J.Y."/>
        </authorList>
    </citation>
    <scope>NUCLEOTIDE SEQUENCE [LARGE SCALE GENOMIC DNA]</scope>
    <source>
        <strain evidence="2">HPL-003</strain>
    </source>
</reference>
<accession>G7VYD1</accession>